<accession>A0A381VRY4</accession>
<dbReference type="AlphaFoldDB" id="A0A381VRY4"/>
<dbReference type="EMBL" id="UINC01009613">
    <property type="protein sequence ID" value="SVA43082.1"/>
    <property type="molecule type" value="Genomic_DNA"/>
</dbReference>
<name>A0A381VRY4_9ZZZZ</name>
<gene>
    <name evidence="1" type="ORF">METZ01_LOCUS95936</name>
</gene>
<protein>
    <submittedName>
        <fullName evidence="1">Uncharacterized protein</fullName>
    </submittedName>
</protein>
<sequence length="91" mass="9988">VAGFTSAVNIPANHKDCIRVLGFRSLEGEAGRFNQCLRHDHPRPLTFGSFAKHKQIARFGEDECAIAYSCPLSVILGKNLFRALRGDDGSD</sequence>
<feature type="non-terminal residue" evidence="1">
    <location>
        <position position="1"/>
    </location>
</feature>
<reference evidence="1" key="1">
    <citation type="submission" date="2018-05" db="EMBL/GenBank/DDBJ databases">
        <authorList>
            <person name="Lanie J.A."/>
            <person name="Ng W.-L."/>
            <person name="Kazmierczak K.M."/>
            <person name="Andrzejewski T.M."/>
            <person name="Davidsen T.M."/>
            <person name="Wayne K.J."/>
            <person name="Tettelin H."/>
            <person name="Glass J.I."/>
            <person name="Rusch D."/>
            <person name="Podicherti R."/>
            <person name="Tsui H.-C.T."/>
            <person name="Winkler M.E."/>
        </authorList>
    </citation>
    <scope>NUCLEOTIDE SEQUENCE</scope>
</reference>
<evidence type="ECO:0000313" key="1">
    <source>
        <dbReference type="EMBL" id="SVA43082.1"/>
    </source>
</evidence>
<proteinExistence type="predicted"/>
<organism evidence="1">
    <name type="scientific">marine metagenome</name>
    <dbReference type="NCBI Taxonomy" id="408172"/>
    <lineage>
        <taxon>unclassified sequences</taxon>
        <taxon>metagenomes</taxon>
        <taxon>ecological metagenomes</taxon>
    </lineage>
</organism>